<protein>
    <submittedName>
        <fullName evidence="1">Uncharacterized protein</fullName>
    </submittedName>
</protein>
<reference evidence="1" key="1">
    <citation type="journal article" date="2020" name="Nature">
        <title>Giant virus diversity and host interactions through global metagenomics.</title>
        <authorList>
            <person name="Schulz F."/>
            <person name="Roux S."/>
            <person name="Paez-Espino D."/>
            <person name="Jungbluth S."/>
            <person name="Walsh D.A."/>
            <person name="Denef V.J."/>
            <person name="McMahon K.D."/>
            <person name="Konstantinidis K.T."/>
            <person name="Eloe-Fadrosh E.A."/>
            <person name="Kyrpides N.C."/>
            <person name="Woyke T."/>
        </authorList>
    </citation>
    <scope>NUCLEOTIDE SEQUENCE</scope>
    <source>
        <strain evidence="1">GVMAG-M-3300023174-57</strain>
    </source>
</reference>
<organism evidence="1">
    <name type="scientific">viral metagenome</name>
    <dbReference type="NCBI Taxonomy" id="1070528"/>
    <lineage>
        <taxon>unclassified sequences</taxon>
        <taxon>metagenomes</taxon>
        <taxon>organismal metagenomes</taxon>
    </lineage>
</organism>
<dbReference type="AlphaFoldDB" id="A0A6C0DR80"/>
<accession>A0A6C0DR80</accession>
<sequence length="120" mass="12970">MHIYELPELKPGLRAGNIGWLREPTLFTKKLKGLGIQRIVIQPPLELYQDAVQRLGLSVIGRTGQRLETGDLVLYETDHAAGLAALAADFDVSLGPLGIIHTKGSDAIDADRASQTQSPT</sequence>
<evidence type="ECO:0000313" key="1">
    <source>
        <dbReference type="EMBL" id="QHT19438.1"/>
    </source>
</evidence>
<dbReference type="EMBL" id="MN739666">
    <property type="protein sequence ID" value="QHT19438.1"/>
    <property type="molecule type" value="Genomic_DNA"/>
</dbReference>
<name>A0A6C0DR80_9ZZZZ</name>
<proteinExistence type="predicted"/>